<evidence type="ECO:0000313" key="1">
    <source>
        <dbReference type="EMBL" id="WFT73037.1"/>
    </source>
</evidence>
<protein>
    <submittedName>
        <fullName evidence="1">DUF2584 family protein</fullName>
    </submittedName>
</protein>
<gene>
    <name evidence="1" type="ORF">P9989_11510</name>
</gene>
<dbReference type="Pfam" id="PF10763">
    <property type="entry name" value="DUF2584"/>
    <property type="match status" value="1"/>
</dbReference>
<dbReference type="EMBL" id="CP121671">
    <property type="protein sequence ID" value="WFT73037.1"/>
    <property type="molecule type" value="Genomic_DNA"/>
</dbReference>
<organism evidence="1 2">
    <name type="scientific">Halobacillus naozhouensis</name>
    <dbReference type="NCBI Taxonomy" id="554880"/>
    <lineage>
        <taxon>Bacteria</taxon>
        <taxon>Bacillati</taxon>
        <taxon>Bacillota</taxon>
        <taxon>Bacilli</taxon>
        <taxon>Bacillales</taxon>
        <taxon>Bacillaceae</taxon>
        <taxon>Halobacillus</taxon>
    </lineage>
</organism>
<name>A0ABY8ISW8_9BACI</name>
<dbReference type="InterPro" id="IPR015947">
    <property type="entry name" value="PUA-like_sf"/>
</dbReference>
<sequence length="82" mass="9566">MSTPLSMEWSLITEGKEQRVHSDDNLFQIVFDGYKLFPMNEKLEVRRNQKADQIGTGIIEELILKNNTTICKYRLISLYSVN</sequence>
<accession>A0ABY8ISW8</accession>
<reference evidence="1 2" key="1">
    <citation type="submission" date="2023-04" db="EMBL/GenBank/DDBJ databases">
        <title>Genome sequence of Halobacillus naozhouensis KACC 21980.</title>
        <authorList>
            <person name="Kim S."/>
            <person name="Heo J."/>
            <person name="Kwon S.-W."/>
        </authorList>
    </citation>
    <scope>NUCLEOTIDE SEQUENCE [LARGE SCALE GENOMIC DNA]</scope>
    <source>
        <strain evidence="1 2">KCTC 13234</strain>
    </source>
</reference>
<dbReference type="RefSeq" id="WP_283075065.1">
    <property type="nucleotide sequence ID" value="NZ_CP121671.1"/>
</dbReference>
<proteinExistence type="predicted"/>
<dbReference type="Proteomes" id="UP001221597">
    <property type="component" value="Chromosome"/>
</dbReference>
<evidence type="ECO:0000313" key="2">
    <source>
        <dbReference type="Proteomes" id="UP001221597"/>
    </source>
</evidence>
<keyword evidence="2" id="KW-1185">Reference proteome</keyword>
<dbReference type="SUPFAM" id="SSF88697">
    <property type="entry name" value="PUA domain-like"/>
    <property type="match status" value="1"/>
</dbReference>
<dbReference type="Gene3D" id="2.40.240.20">
    <property type="entry name" value="Hypothetical PUA domain-like, domain 1"/>
    <property type="match status" value="1"/>
</dbReference>
<dbReference type="InterPro" id="IPR019699">
    <property type="entry name" value="DUF2584"/>
</dbReference>